<comment type="caution">
    <text evidence="2">The sequence shown here is derived from an EMBL/GenBank/DDBJ whole genome shotgun (WGS) entry which is preliminary data.</text>
</comment>
<organism evidence="2 3">
    <name type="scientific">Roseibium algae</name>
    <dbReference type="NCBI Taxonomy" id="3123038"/>
    <lineage>
        <taxon>Bacteria</taxon>
        <taxon>Pseudomonadati</taxon>
        <taxon>Pseudomonadota</taxon>
        <taxon>Alphaproteobacteria</taxon>
        <taxon>Hyphomicrobiales</taxon>
        <taxon>Stappiaceae</taxon>
        <taxon>Roseibium</taxon>
    </lineage>
</organism>
<evidence type="ECO:0000313" key="2">
    <source>
        <dbReference type="EMBL" id="MEJ8473924.1"/>
    </source>
</evidence>
<dbReference type="Pfam" id="PF07372">
    <property type="entry name" value="DUF1491"/>
    <property type="match status" value="1"/>
</dbReference>
<gene>
    <name evidence="2" type="ORF">V6575_07480</name>
</gene>
<feature type="region of interest" description="Disordered" evidence="1">
    <location>
        <begin position="115"/>
        <end position="134"/>
    </location>
</feature>
<name>A0ABU8TID8_9HYPH</name>
<accession>A0ABU8TID8</accession>
<keyword evidence="3" id="KW-1185">Reference proteome</keyword>
<sequence length="134" mass="15085">MFFLNLKASTMRVTSDFFVTALVRRIFAEAGFAAIQKKGSPEAGAIFIAVDRLDGTYDFYGPAPQAMFVEQPEGRLFEKVLSIVPREDITARLLKEARMDPDYWHVEIEAPGGKIDLPLAEDEPDKGPDLFFKR</sequence>
<dbReference type="RefSeq" id="WP_340273619.1">
    <property type="nucleotide sequence ID" value="NZ_JBAKIA010000004.1"/>
</dbReference>
<dbReference type="EMBL" id="JBAKIA010000004">
    <property type="protein sequence ID" value="MEJ8473924.1"/>
    <property type="molecule type" value="Genomic_DNA"/>
</dbReference>
<proteinExistence type="predicted"/>
<evidence type="ECO:0000313" key="3">
    <source>
        <dbReference type="Proteomes" id="UP001385499"/>
    </source>
</evidence>
<dbReference type="Gene3D" id="3.40.1530.20">
    <property type="entry name" value="Protein of unknown function (DUF1491)"/>
    <property type="match status" value="1"/>
</dbReference>
<reference evidence="2 3" key="1">
    <citation type="submission" date="2024-02" db="EMBL/GenBank/DDBJ databases">
        <title>Roseibium algae sp. nov., isolated from marine alga (Grateloupia sp.), showing potential in myo-inositol conversion.</title>
        <authorList>
            <person name="Wang Y."/>
        </authorList>
    </citation>
    <scope>NUCLEOTIDE SEQUENCE [LARGE SCALE GENOMIC DNA]</scope>
    <source>
        <strain evidence="2 3">H3510</strain>
    </source>
</reference>
<dbReference type="InterPro" id="IPR009964">
    <property type="entry name" value="DUF1491"/>
</dbReference>
<feature type="compositionally biased region" description="Basic and acidic residues" evidence="1">
    <location>
        <begin position="125"/>
        <end position="134"/>
    </location>
</feature>
<protein>
    <submittedName>
        <fullName evidence="2">DUF1491 family protein</fullName>
    </submittedName>
</protein>
<evidence type="ECO:0000256" key="1">
    <source>
        <dbReference type="SAM" id="MobiDB-lite"/>
    </source>
</evidence>
<dbReference type="Proteomes" id="UP001385499">
    <property type="component" value="Unassembled WGS sequence"/>
</dbReference>